<organism evidence="1">
    <name type="scientific">uncultured Aureispira sp</name>
    <dbReference type="NCBI Taxonomy" id="1331704"/>
    <lineage>
        <taxon>Bacteria</taxon>
        <taxon>Pseudomonadati</taxon>
        <taxon>Bacteroidota</taxon>
        <taxon>Saprospiria</taxon>
        <taxon>Saprospirales</taxon>
        <taxon>Saprospiraceae</taxon>
        <taxon>Aureispira</taxon>
        <taxon>environmental samples</taxon>
    </lineage>
</organism>
<dbReference type="AlphaFoldDB" id="A0A6S6RV71"/>
<dbReference type="EMBL" id="CACVAQ010000013">
    <property type="protein sequence ID" value="CAA6798958.1"/>
    <property type="molecule type" value="Genomic_DNA"/>
</dbReference>
<evidence type="ECO:0000313" key="1">
    <source>
        <dbReference type="EMBL" id="CAA6798958.1"/>
    </source>
</evidence>
<sequence>MGPSVIIYAEYVNNSLLEELLFSITKHVRTNRAGNVFEFMIDNCLYNLTIEDADTDIVKEDLGEENVLSDGPFYALNLVSTVNEEANHKQIDQLLGLIGNVMPVCGVVK</sequence>
<protein>
    <submittedName>
        <fullName evidence="1">Uncharacterized protein</fullName>
    </submittedName>
</protein>
<gene>
    <name evidence="1" type="ORF">HELGO_WM28431</name>
</gene>
<proteinExistence type="predicted"/>
<name>A0A6S6RV71_9BACT</name>
<reference evidence="1" key="1">
    <citation type="submission" date="2020-01" db="EMBL/GenBank/DDBJ databases">
        <authorList>
            <person name="Meier V. D."/>
            <person name="Meier V D."/>
        </authorList>
    </citation>
    <scope>NUCLEOTIDE SEQUENCE</scope>
    <source>
        <strain evidence="1">HLG_WM_MAG_10</strain>
    </source>
</reference>
<accession>A0A6S6RV71</accession>